<evidence type="ECO:0000256" key="1">
    <source>
        <dbReference type="SAM" id="MobiDB-lite"/>
    </source>
</evidence>
<dbReference type="SUPFAM" id="SSF53300">
    <property type="entry name" value="vWA-like"/>
    <property type="match status" value="1"/>
</dbReference>
<accession>A0A2S9XPU5</accession>
<feature type="chain" id="PRO_5015778352" evidence="2">
    <location>
        <begin position="21"/>
        <end position="517"/>
    </location>
</feature>
<evidence type="ECO:0000313" key="5">
    <source>
        <dbReference type="Proteomes" id="UP000238823"/>
    </source>
</evidence>
<evidence type="ECO:0000259" key="3">
    <source>
        <dbReference type="PROSITE" id="PS50234"/>
    </source>
</evidence>
<organism evidence="4 5">
    <name type="scientific">Enhygromyxa salina</name>
    <dbReference type="NCBI Taxonomy" id="215803"/>
    <lineage>
        <taxon>Bacteria</taxon>
        <taxon>Pseudomonadati</taxon>
        <taxon>Myxococcota</taxon>
        <taxon>Polyangia</taxon>
        <taxon>Nannocystales</taxon>
        <taxon>Nannocystaceae</taxon>
        <taxon>Enhygromyxa</taxon>
    </lineage>
</organism>
<dbReference type="PANTHER" id="PTHR10579">
    <property type="entry name" value="CALCIUM-ACTIVATED CHLORIDE CHANNEL REGULATOR"/>
    <property type="match status" value="1"/>
</dbReference>
<protein>
    <submittedName>
        <fullName evidence="4">von Willebrand factor type A domain protein</fullName>
    </submittedName>
</protein>
<dbReference type="InterPro" id="IPR051266">
    <property type="entry name" value="CLCR"/>
</dbReference>
<dbReference type="InterPro" id="IPR002035">
    <property type="entry name" value="VWF_A"/>
</dbReference>
<keyword evidence="2" id="KW-0732">Signal</keyword>
<reference evidence="4 5" key="1">
    <citation type="submission" date="2018-03" db="EMBL/GenBank/DDBJ databases">
        <title>Draft Genome Sequences of the Obligatory Marine Myxobacteria Enhygromyxa salina SWB007.</title>
        <authorList>
            <person name="Poehlein A."/>
            <person name="Moghaddam J.A."/>
            <person name="Harms H."/>
            <person name="Alanjari M."/>
            <person name="Koenig G.M."/>
            <person name="Daniel R."/>
            <person name="Schaeberle T.F."/>
        </authorList>
    </citation>
    <scope>NUCLEOTIDE SEQUENCE [LARGE SCALE GENOMIC DNA]</scope>
    <source>
        <strain evidence="4 5">SWB007</strain>
    </source>
</reference>
<comment type="caution">
    <text evidence="4">The sequence shown here is derived from an EMBL/GenBank/DDBJ whole genome shotgun (WGS) entry which is preliminary data.</text>
</comment>
<evidence type="ECO:0000256" key="2">
    <source>
        <dbReference type="SAM" id="SignalP"/>
    </source>
</evidence>
<dbReference type="OrthoDB" id="5494248at2"/>
<dbReference type="SMART" id="SM00327">
    <property type="entry name" value="VWA"/>
    <property type="match status" value="1"/>
</dbReference>
<gene>
    <name evidence="4" type="ORF">ENSA7_77050</name>
</gene>
<feature type="region of interest" description="Disordered" evidence="1">
    <location>
        <begin position="33"/>
        <end position="81"/>
    </location>
</feature>
<name>A0A2S9XPU5_9BACT</name>
<dbReference type="AlphaFoldDB" id="A0A2S9XPU5"/>
<dbReference type="Proteomes" id="UP000238823">
    <property type="component" value="Unassembled WGS sequence"/>
</dbReference>
<dbReference type="PROSITE" id="PS51257">
    <property type="entry name" value="PROKAR_LIPOPROTEIN"/>
    <property type="match status" value="1"/>
</dbReference>
<feature type="domain" description="VWFA" evidence="3">
    <location>
        <begin position="180"/>
        <end position="360"/>
    </location>
</feature>
<dbReference type="InterPro" id="IPR036465">
    <property type="entry name" value="vWFA_dom_sf"/>
</dbReference>
<sequence>MKRIELPCALALVTLTVSLAGCGDDGSSFGDEGYYTSGDGGESGGGQDGGAEGGDEPVIPDEEGPTEETETETDTGEPLCNDVDDVILYLSPDDSNSMSSPVQVRERVLVDGLGLGPVAIRPWEFMNYYSFDYAPADDGSLALSAELRMLEGFPEDAPHYQLQLGVTSEEMTDAERPPMNITLVLDTSGSMSGEPIELLEHSCRAIAASLREGDKVSMVEWDTQNSWTLAGYAVTGPNDPQLLDKIEALTAGGGTDLHGGLTSGYELAQQTWDINALNRLVLISDGGANAGVTDIELIAESANYGGSDGIYLVGAGVDLVGTYNDDLMDVVTDAGKGASVFITNEAEAWDTFNTNFISTMGLAARNVQVELSLPPGFEIVKFSGEELSSDPKEVEPQHLAPNDSMVFLQELVTCAPELIDEAAQITVTATWEDVSSFESMEVSQSYSFAQLLDSDASRMAKGAAIIAYVDALIAIKSGTLTEAGVAIDAAYAAIAAAQAVLPGDADLDEIKQILDAL</sequence>
<dbReference type="EMBL" id="PVNL01000139">
    <property type="protein sequence ID" value="PRP94882.1"/>
    <property type="molecule type" value="Genomic_DNA"/>
</dbReference>
<feature type="signal peptide" evidence="2">
    <location>
        <begin position="1"/>
        <end position="20"/>
    </location>
</feature>
<proteinExistence type="predicted"/>
<evidence type="ECO:0000313" key="4">
    <source>
        <dbReference type="EMBL" id="PRP94882.1"/>
    </source>
</evidence>
<feature type="compositionally biased region" description="Gly residues" evidence="1">
    <location>
        <begin position="38"/>
        <end position="52"/>
    </location>
</feature>
<feature type="compositionally biased region" description="Acidic residues" evidence="1">
    <location>
        <begin position="53"/>
        <end position="75"/>
    </location>
</feature>
<dbReference type="Gene3D" id="3.40.50.410">
    <property type="entry name" value="von Willebrand factor, type A domain"/>
    <property type="match status" value="1"/>
</dbReference>
<dbReference type="Pfam" id="PF13519">
    <property type="entry name" value="VWA_2"/>
    <property type="match status" value="1"/>
</dbReference>
<dbReference type="PROSITE" id="PS50234">
    <property type="entry name" value="VWFA"/>
    <property type="match status" value="1"/>
</dbReference>
<dbReference type="PANTHER" id="PTHR10579:SF43">
    <property type="entry name" value="ZINC FINGER (C3HC4-TYPE RING FINGER) FAMILY PROTEIN"/>
    <property type="match status" value="1"/>
</dbReference>